<dbReference type="GO" id="GO:0008703">
    <property type="term" value="F:5-amino-6-(5-phosphoribosylamino)uracil reductase activity"/>
    <property type="evidence" value="ECO:0007669"/>
    <property type="project" value="InterPro"/>
</dbReference>
<evidence type="ECO:0000259" key="1">
    <source>
        <dbReference type="Pfam" id="PF01872"/>
    </source>
</evidence>
<dbReference type="EMBL" id="LT559118">
    <property type="protein sequence ID" value="SBO96306.1"/>
    <property type="molecule type" value="Genomic_DNA"/>
</dbReference>
<name>A0A1M4EC12_9ACTN</name>
<dbReference type="Gene3D" id="3.40.430.10">
    <property type="entry name" value="Dihydrofolate Reductase, subunit A"/>
    <property type="match status" value="1"/>
</dbReference>
<dbReference type="PANTHER" id="PTHR38011">
    <property type="entry name" value="DIHYDROFOLATE REDUCTASE FAMILY PROTEIN (AFU_ORTHOLOGUE AFUA_8G06820)"/>
    <property type="match status" value="1"/>
</dbReference>
<dbReference type="RefSeq" id="WP_225275617.1">
    <property type="nucleotide sequence ID" value="NZ_CP084058.1"/>
</dbReference>
<evidence type="ECO:0000313" key="2">
    <source>
        <dbReference type="EMBL" id="SBO96306.1"/>
    </source>
</evidence>
<reference evidence="2" key="1">
    <citation type="submission" date="2016-04" db="EMBL/GenBank/DDBJ databases">
        <authorList>
            <person name="Evans L.H."/>
            <person name="Alamgir A."/>
            <person name="Owens N."/>
            <person name="Weber N.D."/>
            <person name="Virtaneva K."/>
            <person name="Barbian K."/>
            <person name="Babar A."/>
            <person name="Rosenke K."/>
        </authorList>
    </citation>
    <scope>NUCLEOTIDE SEQUENCE</scope>
    <source>
        <strain evidence="2">Nono1</strain>
    </source>
</reference>
<dbReference type="InterPro" id="IPR002734">
    <property type="entry name" value="RibDG_C"/>
</dbReference>
<sequence length="181" mass="19629">MTAERKIVAGLFISLDGVVEAPEKWHFPYLNEEMSAAVGQMHAMADILLLGRATYEAFAAVWPHQSGELADQLNTINKLVVSTTLDKAEWNNSALIKSDIVNVLAGLKRQTGRNIQLSGSISLTRTLLHAGLIDELRLLVHPIALGSGRRLFAADTGPVPLELTRSAVFSTGVVDLTYRPA</sequence>
<dbReference type="AlphaFoldDB" id="A0A1M4EC12"/>
<dbReference type="SUPFAM" id="SSF53597">
    <property type="entry name" value="Dihydrofolate reductase-like"/>
    <property type="match status" value="1"/>
</dbReference>
<dbReference type="InterPro" id="IPR050765">
    <property type="entry name" value="Riboflavin_Biosynth_HTPR"/>
</dbReference>
<dbReference type="GO" id="GO:0009231">
    <property type="term" value="P:riboflavin biosynthetic process"/>
    <property type="evidence" value="ECO:0007669"/>
    <property type="project" value="InterPro"/>
</dbReference>
<accession>A0A1M4EC12</accession>
<dbReference type="EC" id="1.5.1.3" evidence="2"/>
<gene>
    <name evidence="2" type="ORF">BN4615_P5822</name>
</gene>
<proteinExistence type="predicted"/>
<feature type="domain" description="Bacterial bifunctional deaminase-reductase C-terminal" evidence="1">
    <location>
        <begin position="5"/>
        <end position="174"/>
    </location>
</feature>
<dbReference type="InterPro" id="IPR024072">
    <property type="entry name" value="DHFR-like_dom_sf"/>
</dbReference>
<dbReference type="Pfam" id="PF01872">
    <property type="entry name" value="RibD_C"/>
    <property type="match status" value="1"/>
</dbReference>
<keyword evidence="2" id="KW-0560">Oxidoreductase</keyword>
<dbReference type="PANTHER" id="PTHR38011:SF11">
    <property type="entry name" value="2,5-DIAMINO-6-RIBOSYLAMINO-4(3H)-PYRIMIDINONE 5'-PHOSPHATE REDUCTASE"/>
    <property type="match status" value="1"/>
</dbReference>
<protein>
    <submittedName>
        <fullName evidence="2">Dihydrofolate reductase</fullName>
        <ecNumber evidence="2">1.5.1.3</ecNumber>
    </submittedName>
</protein>
<dbReference type="GO" id="GO:0004146">
    <property type="term" value="F:dihydrofolate reductase activity"/>
    <property type="evidence" value="ECO:0007669"/>
    <property type="project" value="UniProtKB-EC"/>
</dbReference>
<organism evidence="2">
    <name type="scientific">Nonomuraea gerenzanensis</name>
    <dbReference type="NCBI Taxonomy" id="93944"/>
    <lineage>
        <taxon>Bacteria</taxon>
        <taxon>Bacillati</taxon>
        <taxon>Actinomycetota</taxon>
        <taxon>Actinomycetes</taxon>
        <taxon>Streptosporangiales</taxon>
        <taxon>Streptosporangiaceae</taxon>
        <taxon>Nonomuraea</taxon>
    </lineage>
</organism>